<dbReference type="SUPFAM" id="SSF57938">
    <property type="entry name" value="DnaJ/Hsp40 cysteine-rich domain"/>
    <property type="match status" value="1"/>
</dbReference>
<dbReference type="RefSeq" id="YP_009842533.1">
    <property type="nucleotide sequence ID" value="NC_048742.1"/>
</dbReference>
<reference evidence="1 2" key="1">
    <citation type="submission" date="2018-10" db="EMBL/GenBank/DDBJ databases">
        <authorList>
            <person name="Soria N.A."/>
            <person name="Batley M.G."/>
            <person name="Hanafy A."/>
            <person name="Singh N."/>
            <person name="Shaffer C.D."/>
            <person name="Weston-Hafer K.A."/>
            <person name="Russell D.A."/>
            <person name="Pope W.H."/>
            <person name="Jacobs-Sera D."/>
            <person name="Hendrix R.W."/>
            <person name="Hatfull G.F."/>
        </authorList>
    </citation>
    <scope>NUCLEOTIDE SEQUENCE [LARGE SCALE GENOMIC DNA]</scope>
</reference>
<sequence length="67" mass="7533">MTCEYEDGCCDTCDGKGTSYDEQTSGKCWDCRGTGHVHVIVEVRGVITADQINREIGRMIQQSSRFR</sequence>
<dbReference type="InterPro" id="IPR036410">
    <property type="entry name" value="HSP_DnaJ_Cys-rich_dom_sf"/>
</dbReference>
<evidence type="ECO:0000313" key="1">
    <source>
        <dbReference type="EMBL" id="AZU97148.1"/>
    </source>
</evidence>
<dbReference type="GeneID" id="55612761"/>
<name>A0A3Q9R4S0_9CAUD</name>
<proteinExistence type="predicted"/>
<dbReference type="KEGG" id="vg:55612761"/>
<dbReference type="Proteomes" id="UP000284334">
    <property type="component" value="Segment"/>
</dbReference>
<keyword evidence="2" id="KW-1185">Reference proteome</keyword>
<organism evidence="1 2">
    <name type="scientific">Streptomyces phage Gilson</name>
    <dbReference type="NCBI Taxonomy" id="2488789"/>
    <lineage>
        <taxon>Viruses</taxon>
        <taxon>Duplodnaviria</taxon>
        <taxon>Heunggongvirae</taxon>
        <taxon>Uroviricota</taxon>
        <taxon>Caudoviricetes</taxon>
        <taxon>Stanwilliamsviridae</taxon>
        <taxon>Loccivirinae</taxon>
        <taxon>Gilsonvirus</taxon>
        <taxon>Gilsonvirus gilson</taxon>
    </lineage>
</organism>
<evidence type="ECO:0000313" key="2">
    <source>
        <dbReference type="Proteomes" id="UP000284334"/>
    </source>
</evidence>
<accession>A0A3Q9R4S0</accession>
<evidence type="ECO:0008006" key="3">
    <source>
        <dbReference type="Google" id="ProtNLM"/>
    </source>
</evidence>
<dbReference type="EMBL" id="MK061412">
    <property type="protein sequence ID" value="AZU97148.1"/>
    <property type="molecule type" value="Genomic_DNA"/>
</dbReference>
<gene>
    <name evidence="1" type="primary">70</name>
    <name evidence="1" type="ORF">SEA_GILSON_70</name>
</gene>
<protein>
    <recommendedName>
        <fullName evidence="3">DnaJ-like chaperonin</fullName>
    </recommendedName>
</protein>